<dbReference type="Gene3D" id="1.10.510.10">
    <property type="entry name" value="Transferase(Phosphotransferase) domain 1"/>
    <property type="match status" value="1"/>
</dbReference>
<dbReference type="KEGG" id="clg:Calag_0802"/>
<dbReference type="AlphaFoldDB" id="L0A9H0"/>
<dbReference type="SUPFAM" id="SSF56112">
    <property type="entry name" value="Protein kinase-like (PK-like)"/>
    <property type="match status" value="1"/>
</dbReference>
<accession>L0A9H0</accession>
<gene>
    <name evidence="1" type="ordered locus">Calag_0802</name>
</gene>
<dbReference type="GeneID" id="14212062"/>
<sequence length="452" mass="51353">MEGEIKGINYKIKIVNGFKLPTFENNTLVVGDLIFSADVKLSTLGDVVSGLLIPPVEYDDTIKSLVEYYKLRVTIEQAYEISQRYGELANKIRIPIEFIPLSRMQPLRNIYSCIFNDVIDKIGVEGLRKEYEDYIKNIGSNVNGNINLNFDLLNISTNKIMGNIGKNVILGFLTMYSGNNFSIGKTCKPNELIENPYSLLSLPEGSILNSCNDLDNYIKNILGYNYSCKRPGLLFSSQICENDKNKVVIKEYMYGTLKWFMAGAVSASIFPFKETPLARLGNEYNSLIDLRKIVNTPKILSICIDKYEYKMMREFIKGEVVLKSKNPYVWSDLGSTLALIHNNNRTLGDSNPGNFVVTDEDKMTLIDAEQVSNYTPKKAAWDIAVFYAYARTFQANSRLVREALGSYVNSRPKDEWKKVLNYIKGPHLTMLMTPLPNLLTELRLTLRELDND</sequence>
<dbReference type="GO" id="GO:0004674">
    <property type="term" value="F:protein serine/threonine kinase activity"/>
    <property type="evidence" value="ECO:0007669"/>
    <property type="project" value="UniProtKB-KW"/>
</dbReference>
<dbReference type="Proteomes" id="UP000010469">
    <property type="component" value="Chromosome"/>
</dbReference>
<dbReference type="InParanoid" id="L0A9H0"/>
<dbReference type="OrthoDB" id="45966at2157"/>
<dbReference type="EMBL" id="CP003378">
    <property type="protein sequence ID" value="AFZ70543.1"/>
    <property type="molecule type" value="Genomic_DNA"/>
</dbReference>
<dbReference type="STRING" id="1056495.Calag_0802"/>
<dbReference type="InterPro" id="IPR011009">
    <property type="entry name" value="Kinase-like_dom_sf"/>
</dbReference>
<keyword evidence="1" id="KW-0723">Serine/threonine-protein kinase</keyword>
<reference evidence="2" key="1">
    <citation type="submission" date="2012-03" db="EMBL/GenBank/DDBJ databases">
        <title>Complete genome of Caldisphaera lagunensis DSM 15908.</title>
        <authorList>
            <person name="Lucas S."/>
            <person name="Copeland A."/>
            <person name="Lapidus A."/>
            <person name="Glavina del Rio T."/>
            <person name="Dalin E."/>
            <person name="Tice H."/>
            <person name="Bruce D."/>
            <person name="Goodwin L."/>
            <person name="Pitluck S."/>
            <person name="Peters L."/>
            <person name="Mikhailova N."/>
            <person name="Teshima H."/>
            <person name="Kyrpides N."/>
            <person name="Mavromatis K."/>
            <person name="Ivanova N."/>
            <person name="Brettin T."/>
            <person name="Detter J.C."/>
            <person name="Han C."/>
            <person name="Larimer F."/>
            <person name="Land M."/>
            <person name="Hauser L."/>
            <person name="Markowitz V."/>
            <person name="Cheng J.-F."/>
            <person name="Hugenholtz P."/>
            <person name="Woyke T."/>
            <person name="Wu D."/>
            <person name="Spring S."/>
            <person name="Schroeder M."/>
            <person name="Brambilla E."/>
            <person name="Klenk H.-P."/>
            <person name="Eisen J.A."/>
        </authorList>
    </citation>
    <scope>NUCLEOTIDE SEQUENCE [LARGE SCALE GENOMIC DNA]</scope>
    <source>
        <strain evidence="2">DSM 15908 / JCM 11604 / IC-154</strain>
    </source>
</reference>
<protein>
    <submittedName>
        <fullName evidence="1">Mn2+-dependent serine/threonine protein kinase</fullName>
    </submittedName>
</protein>
<evidence type="ECO:0000313" key="2">
    <source>
        <dbReference type="Proteomes" id="UP000010469"/>
    </source>
</evidence>
<keyword evidence="2" id="KW-1185">Reference proteome</keyword>
<dbReference type="RefSeq" id="WP_015232440.1">
    <property type="nucleotide sequence ID" value="NC_019791.1"/>
</dbReference>
<keyword evidence="1" id="KW-0808">Transferase</keyword>
<proteinExistence type="predicted"/>
<organism evidence="1 2">
    <name type="scientific">Caldisphaera lagunensis (strain DSM 15908 / JCM 11604 / ANMR 0165 / IC-154)</name>
    <dbReference type="NCBI Taxonomy" id="1056495"/>
    <lineage>
        <taxon>Archaea</taxon>
        <taxon>Thermoproteota</taxon>
        <taxon>Thermoprotei</taxon>
        <taxon>Acidilobales</taxon>
        <taxon>Caldisphaeraceae</taxon>
        <taxon>Caldisphaera</taxon>
    </lineage>
</organism>
<keyword evidence="1" id="KW-0418">Kinase</keyword>
<name>L0A9H0_CALLD</name>
<dbReference type="HOGENOM" id="CLU_610613_0_0_2"/>
<evidence type="ECO:0000313" key="1">
    <source>
        <dbReference type="EMBL" id="AFZ70543.1"/>
    </source>
</evidence>
<dbReference type="eggNOG" id="arCOG01186">
    <property type="taxonomic scope" value="Archaea"/>
</dbReference>